<evidence type="ECO:0000256" key="12">
    <source>
        <dbReference type="PIRNR" id="PIRNR003354"/>
    </source>
</evidence>
<evidence type="ECO:0000256" key="6">
    <source>
        <dbReference type="ARBA" id="ARBA00022737"/>
    </source>
</evidence>
<dbReference type="InterPro" id="IPR006692">
    <property type="entry name" value="Beta-prop_COPA/B_2nd"/>
</dbReference>
<evidence type="ECO:0000256" key="11">
    <source>
        <dbReference type="ARBA" id="ARBA00023329"/>
    </source>
</evidence>
<evidence type="ECO:0000256" key="3">
    <source>
        <dbReference type="ARBA" id="ARBA00022448"/>
    </source>
</evidence>
<dbReference type="Pfam" id="PF23953">
    <property type="entry name" value="TPR_COPA_B"/>
    <property type="match status" value="1"/>
</dbReference>
<evidence type="ECO:0000256" key="10">
    <source>
        <dbReference type="ARBA" id="ARBA00023136"/>
    </source>
</evidence>
<dbReference type="InterPro" id="IPR010714">
    <property type="entry name" value="Coatomer_asu_C"/>
</dbReference>
<evidence type="ECO:0000259" key="15">
    <source>
        <dbReference type="Pfam" id="PF06957"/>
    </source>
</evidence>
<keyword evidence="9 12" id="KW-0333">Golgi apparatus</keyword>
<gene>
    <name evidence="17" type="ORF">M404DRAFT_992621</name>
</gene>
<dbReference type="Pfam" id="PF06957">
    <property type="entry name" value="COPI_C"/>
    <property type="match status" value="1"/>
</dbReference>
<keyword evidence="11" id="KW-0968">Cytoplasmic vesicle</keyword>
<dbReference type="CDD" id="cd00200">
    <property type="entry name" value="WD40"/>
    <property type="match status" value="1"/>
</dbReference>
<dbReference type="InterPro" id="IPR056176">
    <property type="entry name" value="TPR_COPA_B"/>
</dbReference>
<evidence type="ECO:0000259" key="14">
    <source>
        <dbReference type="Pfam" id="PF04053"/>
    </source>
</evidence>
<dbReference type="GO" id="GO:0006888">
    <property type="term" value="P:endoplasmic reticulum to Golgi vesicle-mediated transport"/>
    <property type="evidence" value="ECO:0007669"/>
    <property type="project" value="InterPro"/>
</dbReference>
<feature type="repeat" description="WD" evidence="13">
    <location>
        <begin position="136"/>
        <end position="170"/>
    </location>
</feature>
<keyword evidence="3 12" id="KW-0813">Transport</keyword>
<name>A0A0C3PYP0_PISTI</name>
<keyword evidence="8 12" id="KW-0653">Protein transport</keyword>
<dbReference type="Gene3D" id="1.25.40.470">
    <property type="match status" value="1"/>
</dbReference>
<dbReference type="PANTHER" id="PTHR19876">
    <property type="entry name" value="COATOMER"/>
    <property type="match status" value="1"/>
</dbReference>
<evidence type="ECO:0000313" key="18">
    <source>
        <dbReference type="Proteomes" id="UP000054217"/>
    </source>
</evidence>
<protein>
    <recommendedName>
        <fullName evidence="12">Coatomer subunit alpha</fullName>
    </recommendedName>
</protein>
<dbReference type="InterPro" id="IPR036322">
    <property type="entry name" value="WD40_repeat_dom_sf"/>
</dbReference>
<dbReference type="PRINTS" id="PR00320">
    <property type="entry name" value="GPROTEINBRPT"/>
</dbReference>
<proteinExistence type="predicted"/>
<comment type="subunit">
    <text evidence="12">Oligomeric complex that consists of at least the alpha, beta, beta', gamma, delta, epsilon and zeta subunits.</text>
</comment>
<dbReference type="SUPFAM" id="SSF50978">
    <property type="entry name" value="WD40 repeat-like"/>
    <property type="match status" value="1"/>
</dbReference>
<evidence type="ECO:0000256" key="4">
    <source>
        <dbReference type="ARBA" id="ARBA00022490"/>
    </source>
</evidence>
<feature type="domain" description="COPA/B TPR" evidence="16">
    <location>
        <begin position="605"/>
        <end position="763"/>
    </location>
</feature>
<accession>A0A0C3PYP0</accession>
<dbReference type="GO" id="GO:0006886">
    <property type="term" value="P:intracellular protein transport"/>
    <property type="evidence" value="ECO:0007669"/>
    <property type="project" value="UniProtKB-UniRule"/>
</dbReference>
<dbReference type="GO" id="GO:0005198">
    <property type="term" value="F:structural molecule activity"/>
    <property type="evidence" value="ECO:0007669"/>
    <property type="project" value="InterPro"/>
</dbReference>
<dbReference type="FunFam" id="2.130.10.10:FF:000010">
    <property type="entry name" value="Coatomer subunit alpha"/>
    <property type="match status" value="1"/>
</dbReference>
<sequence length="1210" mass="135032">MSVMLTKFESKSNRVKGLAFHPTQPLLAAALHNGSVQLWNYRMGVLVDRFEEHEGPVRGVAIHPTRALLVTGGDDYKIRVWDLRPQNRRCLFTLHGHLDYVRTVQFHHEMPWILSASDDQTIRIWNSTSRNCIAILTGHSHYVMSAQFHPKEDLIVSTSMDQTVRVWDISGLRKNTPGSGPSNFETFDTFSTVKYVLEGHDRGVNFASFHPSLPLIVSAADDRTIKIWRMSETKAWEVDSCRGHFNNVSNALFHPKHELIVSCGEDKTVRVWDLAKRTAIQTFRREHDRFWVLAVHPTLNLFAAGHDSGLIVFKLERERPAFSVYADTLFYVRDKYVRAYDFNTGSDIGLLSVRKFGSPYVPPRTLSYNPAERAVVVTISSDNGLYELATLPTQTNGEVKDSSVDGKRGAAQSAIFVARNRFAVLQKTNQLIEVRDLSNSVVKTIKPPVQTNEIFYGGTACLILSSTSSVVLYDLQQEKVIAELNSPPVKYVTWSSDGQLVALMSKHTVTIANKNFAQSSLIHETIRIKSGAWDDTGVFIYSTLNHIKYCLPQGDQGVICTLDNPVYLTRIKGKTAYCLDRSARPRTITFDPTEYRFKLALLRNNYEEMLHIIRTSTLIGQSIIAYLQQKGFPEIALHFVQDKNTRFDLAIECGNLDVALETARSIDRPECWDRLAQQALKQGNHKIVEKAFQQTKNFDRLSFLYMAVGSTEKLSKMQKIADARGDPMSRFHNALYAGDVHNRIAVLRDVGLYSLAYLTAKTNGLEDLAADILEAAGLTEADVDDVPSFGQSTLKPPPIINSTQNLNWPLISGAESFWDRALANGHLDMDGEIPRANGADASGGALSSALDDWAKEEETHDVIDPEEGGWELDADTAETEEQEDEFEDAVDEEDGLSAGATLGVSETELWVRNSPFAADHVAAGSFETAMQLLNRQFGVVNFAPLKPLFLSTYRSSHVYLTPIAAMPPVQLHVRRNPSESSASRVLPVAVRTLATIRTELTEGFRFVSGNKLHDAQATFRSVLQALLLVTVSSDADAKEWRDTVTTAREYLLGTSIELERRRVMQEEPDSVRRGLELAAYFTHCQLQPAHMQIALRSAIGVFAKANNHATAAKFARRLLDLNPDPKIVAQARQRIAAGDRNPRNAVEVLYDEFTEFEICAATFTPIYKKSPSLRCPYTDAAYLPELKGKLDPLIELTEIGAAATGLPAPR</sequence>
<evidence type="ECO:0000256" key="7">
    <source>
        <dbReference type="ARBA" id="ARBA00022892"/>
    </source>
</evidence>
<dbReference type="InParanoid" id="A0A0C3PYP0"/>
<feature type="domain" description="COPA/B second beta-propeller" evidence="14">
    <location>
        <begin position="335"/>
        <end position="580"/>
    </location>
</feature>
<dbReference type="InterPro" id="IPR016391">
    <property type="entry name" value="Coatomer_asu"/>
</dbReference>
<reference evidence="17 18" key="1">
    <citation type="submission" date="2014-04" db="EMBL/GenBank/DDBJ databases">
        <authorList>
            <consortium name="DOE Joint Genome Institute"/>
            <person name="Kuo A."/>
            <person name="Kohler A."/>
            <person name="Costa M.D."/>
            <person name="Nagy L.G."/>
            <person name="Floudas D."/>
            <person name="Copeland A."/>
            <person name="Barry K.W."/>
            <person name="Cichocki N."/>
            <person name="Veneault-Fourrey C."/>
            <person name="LaButti K."/>
            <person name="Lindquist E.A."/>
            <person name="Lipzen A."/>
            <person name="Lundell T."/>
            <person name="Morin E."/>
            <person name="Murat C."/>
            <person name="Sun H."/>
            <person name="Tunlid A."/>
            <person name="Henrissat B."/>
            <person name="Grigoriev I.V."/>
            <person name="Hibbett D.S."/>
            <person name="Martin F."/>
            <person name="Nordberg H.P."/>
            <person name="Cantor M.N."/>
            <person name="Hua S.X."/>
        </authorList>
    </citation>
    <scope>NUCLEOTIDE SEQUENCE [LARGE SCALE GENOMIC DNA]</scope>
    <source>
        <strain evidence="17 18">Marx 270</strain>
    </source>
</reference>
<evidence type="ECO:0000313" key="17">
    <source>
        <dbReference type="EMBL" id="KIO14349.1"/>
    </source>
</evidence>
<reference evidence="18" key="2">
    <citation type="submission" date="2015-01" db="EMBL/GenBank/DDBJ databases">
        <title>Evolutionary Origins and Diversification of the Mycorrhizal Mutualists.</title>
        <authorList>
            <consortium name="DOE Joint Genome Institute"/>
            <consortium name="Mycorrhizal Genomics Consortium"/>
            <person name="Kohler A."/>
            <person name="Kuo A."/>
            <person name="Nagy L.G."/>
            <person name="Floudas D."/>
            <person name="Copeland A."/>
            <person name="Barry K.W."/>
            <person name="Cichocki N."/>
            <person name="Veneault-Fourrey C."/>
            <person name="LaButti K."/>
            <person name="Lindquist E.A."/>
            <person name="Lipzen A."/>
            <person name="Lundell T."/>
            <person name="Morin E."/>
            <person name="Murat C."/>
            <person name="Riley R."/>
            <person name="Ohm R."/>
            <person name="Sun H."/>
            <person name="Tunlid A."/>
            <person name="Henrissat B."/>
            <person name="Grigoriev I.V."/>
            <person name="Hibbett D.S."/>
            <person name="Martin F."/>
        </authorList>
    </citation>
    <scope>NUCLEOTIDE SEQUENCE [LARGE SCALE GENOMIC DNA]</scope>
    <source>
        <strain evidence="18">Marx 270</strain>
    </source>
</reference>
<evidence type="ECO:0000256" key="5">
    <source>
        <dbReference type="ARBA" id="ARBA00022574"/>
    </source>
</evidence>
<feature type="repeat" description="WD" evidence="13">
    <location>
        <begin position="197"/>
        <end position="238"/>
    </location>
</feature>
<keyword evidence="7 12" id="KW-0931">ER-Golgi transport</keyword>
<dbReference type="GO" id="GO:0006890">
    <property type="term" value="P:retrograde vesicle-mediated transport, Golgi to endoplasmic reticulum"/>
    <property type="evidence" value="ECO:0007669"/>
    <property type="project" value="TreeGrafter"/>
</dbReference>
<dbReference type="SMART" id="SM00320">
    <property type="entry name" value="WD40"/>
    <property type="match status" value="7"/>
</dbReference>
<dbReference type="STRING" id="870435.A0A0C3PYP0"/>
<dbReference type="PANTHER" id="PTHR19876:SF1">
    <property type="entry name" value="COATOMER SUBUNIT ALPHA"/>
    <property type="match status" value="1"/>
</dbReference>
<dbReference type="InterPro" id="IPR019775">
    <property type="entry name" value="WD40_repeat_CS"/>
</dbReference>
<dbReference type="FunCoup" id="A0A0C3PYP0">
    <property type="interactions" value="558"/>
</dbReference>
<dbReference type="Pfam" id="PF00400">
    <property type="entry name" value="WD40"/>
    <property type="match status" value="6"/>
</dbReference>
<evidence type="ECO:0000256" key="8">
    <source>
        <dbReference type="ARBA" id="ARBA00022927"/>
    </source>
</evidence>
<feature type="repeat" description="WD" evidence="13">
    <location>
        <begin position="8"/>
        <end position="49"/>
    </location>
</feature>
<dbReference type="HOGENOM" id="CLU_007565_1_0_1"/>
<dbReference type="PROSITE" id="PS50294">
    <property type="entry name" value="WD_REPEATS_REGION"/>
    <property type="match status" value="5"/>
</dbReference>
<evidence type="ECO:0000256" key="2">
    <source>
        <dbReference type="ARBA" id="ARBA00004347"/>
    </source>
</evidence>
<dbReference type="OrthoDB" id="10261470at2759"/>
<dbReference type="FunFam" id="1.25.40.470:FF:000002">
    <property type="entry name" value="Coatomer subunit alpha"/>
    <property type="match status" value="1"/>
</dbReference>
<dbReference type="PIRSF" id="PIRSF003354">
    <property type="entry name" value="Coatomer_alpha_subunit"/>
    <property type="match status" value="1"/>
</dbReference>
<comment type="subcellular location">
    <subcellularLocation>
        <location evidence="12">Cytoplasm</location>
    </subcellularLocation>
    <subcellularLocation>
        <location evidence="1 12">Golgi apparatus membrane</location>
        <topology evidence="1 12">Peripheral membrane protein</topology>
        <orientation evidence="1">Cytoplasmic side</orientation>
    </subcellularLocation>
    <subcellularLocation>
        <location evidence="2">Cytoplasmic vesicle</location>
        <location evidence="2">COPI-coated vesicle membrane</location>
        <topology evidence="2">Peripheral membrane protein</topology>
        <orientation evidence="2">Cytoplasmic side</orientation>
    </subcellularLocation>
</comment>
<dbReference type="GO" id="GO:0006891">
    <property type="term" value="P:intra-Golgi vesicle-mediated transport"/>
    <property type="evidence" value="ECO:0007669"/>
    <property type="project" value="TreeGrafter"/>
</dbReference>
<dbReference type="InterPro" id="IPR050844">
    <property type="entry name" value="Coatomer_complex_subunit"/>
</dbReference>
<dbReference type="GO" id="GO:0000139">
    <property type="term" value="C:Golgi membrane"/>
    <property type="evidence" value="ECO:0007669"/>
    <property type="project" value="UniProtKB-SubCell"/>
</dbReference>
<dbReference type="Proteomes" id="UP000054217">
    <property type="component" value="Unassembled WGS sequence"/>
</dbReference>
<dbReference type="InterPro" id="IPR011048">
    <property type="entry name" value="Haem_d1_sf"/>
</dbReference>
<organism evidence="17 18">
    <name type="scientific">Pisolithus tinctorius Marx 270</name>
    <dbReference type="NCBI Taxonomy" id="870435"/>
    <lineage>
        <taxon>Eukaryota</taxon>
        <taxon>Fungi</taxon>
        <taxon>Dikarya</taxon>
        <taxon>Basidiomycota</taxon>
        <taxon>Agaricomycotina</taxon>
        <taxon>Agaricomycetes</taxon>
        <taxon>Agaricomycetidae</taxon>
        <taxon>Boletales</taxon>
        <taxon>Sclerodermatineae</taxon>
        <taxon>Pisolithaceae</taxon>
        <taxon>Pisolithus</taxon>
    </lineage>
</organism>
<dbReference type="GO" id="GO:0030126">
    <property type="term" value="C:COPI vesicle coat"/>
    <property type="evidence" value="ECO:0007669"/>
    <property type="project" value="UniProtKB-UniRule"/>
</dbReference>
<feature type="repeat" description="WD" evidence="13">
    <location>
        <begin position="94"/>
        <end position="135"/>
    </location>
</feature>
<keyword evidence="6" id="KW-0677">Repeat</keyword>
<dbReference type="Gene3D" id="2.130.10.10">
    <property type="entry name" value="YVTN repeat-like/Quinoprotein amine dehydrogenase"/>
    <property type="match status" value="1"/>
</dbReference>
<feature type="repeat" description="WD" evidence="13">
    <location>
        <begin position="50"/>
        <end position="84"/>
    </location>
</feature>
<dbReference type="AlphaFoldDB" id="A0A0C3PYP0"/>
<keyword evidence="18" id="KW-1185">Reference proteome</keyword>
<dbReference type="SUPFAM" id="SSF51004">
    <property type="entry name" value="C-terminal (heme d1) domain of cytochrome cd1-nitrite reductase"/>
    <property type="match status" value="1"/>
</dbReference>
<dbReference type="InterPro" id="IPR001680">
    <property type="entry name" value="WD40_rpt"/>
</dbReference>
<dbReference type="PROSITE" id="PS00678">
    <property type="entry name" value="WD_REPEATS_1"/>
    <property type="match status" value="3"/>
</dbReference>
<feature type="domain" description="Coatomer alpha subunit C-terminal" evidence="15">
    <location>
        <begin position="838"/>
        <end position="1206"/>
    </location>
</feature>
<dbReference type="InterPro" id="IPR015943">
    <property type="entry name" value="WD40/YVTN_repeat-like_dom_sf"/>
</dbReference>
<keyword evidence="10 12" id="KW-0472">Membrane</keyword>
<dbReference type="InterPro" id="IPR020472">
    <property type="entry name" value="WD40_PAC1"/>
</dbReference>
<dbReference type="EMBL" id="KN831945">
    <property type="protein sequence ID" value="KIO14349.1"/>
    <property type="molecule type" value="Genomic_DNA"/>
</dbReference>
<dbReference type="InterPro" id="IPR047312">
    <property type="entry name" value="Coatomer_alpha_WD-assoc_reg"/>
</dbReference>
<keyword evidence="4 12" id="KW-0963">Cytoplasm</keyword>
<evidence type="ECO:0000256" key="9">
    <source>
        <dbReference type="ARBA" id="ARBA00023034"/>
    </source>
</evidence>
<dbReference type="PROSITE" id="PS50082">
    <property type="entry name" value="WD_REPEATS_2"/>
    <property type="match status" value="6"/>
</dbReference>
<dbReference type="CDD" id="cd22948">
    <property type="entry name" value="Coatomer_WDAD_alpha"/>
    <property type="match status" value="1"/>
</dbReference>
<keyword evidence="5 13" id="KW-0853">WD repeat</keyword>
<evidence type="ECO:0000259" key="16">
    <source>
        <dbReference type="Pfam" id="PF23953"/>
    </source>
</evidence>
<evidence type="ECO:0000256" key="1">
    <source>
        <dbReference type="ARBA" id="ARBA00004255"/>
    </source>
</evidence>
<feature type="repeat" description="WD" evidence="13">
    <location>
        <begin position="241"/>
        <end position="282"/>
    </location>
</feature>
<evidence type="ECO:0000256" key="13">
    <source>
        <dbReference type="PROSITE-ProRule" id="PRU00221"/>
    </source>
</evidence>
<comment type="function">
    <text evidence="12">The coatomer is a cytosolic protein complex that binds to dilysine motifs and reversibly associates with Golgi non-clathrin-coated vesicles, which further mediate biosynthetic protein transport from the ER, via the Golgi up to the trans Golgi network.</text>
</comment>
<dbReference type="Pfam" id="PF04053">
    <property type="entry name" value="B-prop_COPA_B_2nd"/>
    <property type="match status" value="1"/>
</dbReference>